<reference evidence="3" key="1">
    <citation type="submission" date="2020-11" db="EMBL/GenBank/DDBJ databases">
        <title>Connecting structure to function with the recovery of over 1000 high-quality activated sludge metagenome-assembled genomes encoding full-length rRNA genes using long-read sequencing.</title>
        <authorList>
            <person name="Singleton C.M."/>
            <person name="Petriglieri F."/>
            <person name="Kristensen J.M."/>
            <person name="Kirkegaard R.H."/>
            <person name="Michaelsen T.Y."/>
            <person name="Andersen M.H."/>
            <person name="Karst S.M."/>
            <person name="Dueholm M.S."/>
            <person name="Nielsen P.H."/>
            <person name="Albertsen M."/>
        </authorList>
    </citation>
    <scope>NUCLEOTIDE SEQUENCE</scope>
    <source>
        <strain evidence="3">Fred_18-Q3-R57-64_BAT3C.431</strain>
    </source>
</reference>
<dbReference type="InterPro" id="IPR004096">
    <property type="entry name" value="V4R"/>
</dbReference>
<keyword evidence="1" id="KW-1133">Transmembrane helix</keyword>
<dbReference type="PANTHER" id="PTHR35090:SF1">
    <property type="entry name" value="SLR0144 PROTEIN"/>
    <property type="match status" value="1"/>
</dbReference>
<sequence length="193" mass="22166">MVLNNFLDRFIFTSQLRFKDFNFFLMDIPFVIVPVDILLGLGTMDKPDINKAIYYGFKHSALVNLMPKFKVEGNKQKFLDLAQNFFAASGWGVCKNLELDETNKRALVTLSYSPLARSLQGKVQHPSDHYFRGVLAAVFCEYFGENVEVVESNCRALSQTDCTFIIKPLHEFDFTKEETQRQLSLEQVPAVLY</sequence>
<dbReference type="EMBL" id="CP064981">
    <property type="protein sequence ID" value="QQR92514.1"/>
    <property type="molecule type" value="Genomic_DNA"/>
</dbReference>
<gene>
    <name evidence="3" type="ORF">IPJ89_05200</name>
</gene>
<proteinExistence type="predicted"/>
<accession>A0A7T9DJJ0</accession>
<dbReference type="InterPro" id="IPR024096">
    <property type="entry name" value="NO_sig/Golgi_transp_ligand-bd"/>
</dbReference>
<keyword evidence="1" id="KW-0812">Transmembrane</keyword>
<dbReference type="Pfam" id="PF02830">
    <property type="entry name" value="V4R"/>
    <property type="match status" value="1"/>
</dbReference>
<name>A0A7T9DJJ0_9ARCH</name>
<evidence type="ECO:0000256" key="1">
    <source>
        <dbReference type="SAM" id="Phobius"/>
    </source>
</evidence>
<keyword evidence="1" id="KW-0472">Membrane</keyword>
<evidence type="ECO:0000313" key="3">
    <source>
        <dbReference type="EMBL" id="QQR92514.1"/>
    </source>
</evidence>
<feature type="transmembrane region" description="Helical" evidence="1">
    <location>
        <begin position="21"/>
        <end position="41"/>
    </location>
</feature>
<organism evidence="3">
    <name type="scientific">Candidatus Iainarchaeum sp</name>
    <dbReference type="NCBI Taxonomy" id="3101447"/>
    <lineage>
        <taxon>Archaea</taxon>
        <taxon>Candidatus Iainarchaeota</taxon>
        <taxon>Candidatus Iainarchaeia</taxon>
        <taxon>Candidatus Iainarchaeales</taxon>
        <taxon>Candidatus Iainarchaeaceae</taxon>
        <taxon>Candidatus Iainarchaeum</taxon>
    </lineage>
</organism>
<dbReference type="PANTHER" id="PTHR35090">
    <property type="entry name" value="DNA-DIRECTED RNA POLYMERASE SUBUNIT I"/>
    <property type="match status" value="1"/>
</dbReference>
<feature type="domain" description="4-vinyl reductase 4VR" evidence="2">
    <location>
        <begin position="107"/>
        <end position="168"/>
    </location>
</feature>
<dbReference type="Proteomes" id="UP000596004">
    <property type="component" value="Chromosome"/>
</dbReference>
<protein>
    <submittedName>
        <fullName evidence="3">4-vinyl reductase</fullName>
    </submittedName>
</protein>
<dbReference type="SMART" id="SM00989">
    <property type="entry name" value="V4R"/>
    <property type="match status" value="1"/>
</dbReference>
<dbReference type="Gene3D" id="3.30.1380.20">
    <property type="entry name" value="Trafficking protein particle complex subunit 3"/>
    <property type="match status" value="1"/>
</dbReference>
<dbReference type="SUPFAM" id="SSF111126">
    <property type="entry name" value="Ligand-binding domain in the NO signalling and Golgi transport"/>
    <property type="match status" value="1"/>
</dbReference>
<evidence type="ECO:0000259" key="2">
    <source>
        <dbReference type="SMART" id="SM00989"/>
    </source>
</evidence>
<dbReference type="AlphaFoldDB" id="A0A7T9DJJ0"/>